<feature type="compositionally biased region" description="Polar residues" evidence="1">
    <location>
        <begin position="660"/>
        <end position="685"/>
    </location>
</feature>
<name>A0A4U7AVU5_9PEZI</name>
<feature type="compositionally biased region" description="Polar residues" evidence="1">
    <location>
        <begin position="335"/>
        <end position="354"/>
    </location>
</feature>
<evidence type="ECO:0000313" key="3">
    <source>
        <dbReference type="Proteomes" id="UP000308133"/>
    </source>
</evidence>
<feature type="compositionally biased region" description="Pro residues" evidence="1">
    <location>
        <begin position="643"/>
        <end position="655"/>
    </location>
</feature>
<feature type="region of interest" description="Disordered" evidence="1">
    <location>
        <begin position="476"/>
        <end position="728"/>
    </location>
</feature>
<feature type="compositionally biased region" description="Basic residues" evidence="1">
    <location>
        <begin position="481"/>
        <end position="490"/>
    </location>
</feature>
<feature type="region of interest" description="Disordered" evidence="1">
    <location>
        <begin position="224"/>
        <end position="455"/>
    </location>
</feature>
<dbReference type="Proteomes" id="UP000308133">
    <property type="component" value="Unassembled WGS sequence"/>
</dbReference>
<protein>
    <submittedName>
        <fullName evidence="2">Uncharacterized protein</fullName>
    </submittedName>
</protein>
<feature type="compositionally biased region" description="Basic and acidic residues" evidence="1">
    <location>
        <begin position="264"/>
        <end position="290"/>
    </location>
</feature>
<organism evidence="2 3">
    <name type="scientific">Elsinoe australis</name>
    <dbReference type="NCBI Taxonomy" id="40998"/>
    <lineage>
        <taxon>Eukaryota</taxon>
        <taxon>Fungi</taxon>
        <taxon>Dikarya</taxon>
        <taxon>Ascomycota</taxon>
        <taxon>Pezizomycotina</taxon>
        <taxon>Dothideomycetes</taxon>
        <taxon>Dothideomycetidae</taxon>
        <taxon>Myriangiales</taxon>
        <taxon>Elsinoaceae</taxon>
        <taxon>Elsinoe</taxon>
    </lineage>
</organism>
<sequence length="990" mass="106102">MYFGPTGMAVDPVILPAPASKHTHAASKRRSDPFSDRSSIQVSYLSGSTTLPFLSELEAYKPLTPPLPPSSEEVIASIMNTSTSLPLLHKKMESYQLANFLKTTGPGPERSKKYQRTTSMPNFRLFKGKDKTGSQSTKPSVGELQRSQGLNELPTHEEELPPSVEVKISKSGAKYYQIIPVEPNDEDVEQGKVPRLSSEIIESRVSISFTEALQEWNTLVTTDRKDEGQHRDRTASGQTVRIITDADEVPVRPAASNPPSPVHDCTHGCAHDDGPKQTRENSPERFRRLDATTPLHSHPRSPKQASEDDLSALPPIPPISPTMSKGRSSKHKCTWSGTPGRTSTGAAAPNSSSRRIAFAGSHRRTPSKKSNSPGPPPPRNPLRTSRTTTSTDGSQKGTSTGPNSPTKVFPIPPSDDTIKSIGYHELEPVSPEDINHPSSSNSTGSSSEAAISTGRRWVVQSKAKGQEVPVIDVQIKAPSPRPRRVLRRARPGSSKGSIDTTSINKRMSLHQTSQPLSPFSGEEIHFPSHPIIRPFDAPGMPRPSSKTKLTSEPPSSSPAKATPSSSPPKKEISITVRNTTGPRPRPRNARIPSPHRPTTTTPKSRRHSRTPTDPTTPPTHYTSTARASDIQTISPMTIDASLPSPPPQRDLPPTPDQKRQMTSASGQATHSRASSLSESVYTDASPSRKRVPQPLNIGRLVGEFPSPPGSLPGSAKSLRGQGGGGSPTKVVAGTKGEMGQGHAGHVVRQVSCRVPTSKFSPAVVGRQREEMMPGLTGQGSESMGGKGGLGSENAALLAAMQARMDAMERHNRLVEAALMAMLKVNGVAEGSDATGLSGLLVRGRDVSEVMQRATGQAQAGGQAEQSEDRAEEEAFRQLTSIGHPAFVNDGGVGVGVEAIPTPALPQTVYEQRQTDEGMMKARQETSDRLHGLPVVSRQNSQASRGSARSRGSGKSAGSQRSLRSNGSQRSALDTYMKARGMMDTSRICFD</sequence>
<feature type="compositionally biased region" description="Low complexity" evidence="1">
    <location>
        <begin position="550"/>
        <end position="564"/>
    </location>
</feature>
<feature type="compositionally biased region" description="Basic and acidic residues" evidence="1">
    <location>
        <begin position="224"/>
        <end position="234"/>
    </location>
</feature>
<feature type="compositionally biased region" description="Polar residues" evidence="1">
    <location>
        <begin position="962"/>
        <end position="971"/>
    </location>
</feature>
<feature type="region of interest" description="Disordered" evidence="1">
    <location>
        <begin position="101"/>
        <end position="161"/>
    </location>
</feature>
<feature type="compositionally biased region" description="Polar residues" evidence="1">
    <location>
        <begin position="395"/>
        <end position="406"/>
    </location>
</feature>
<dbReference type="EMBL" id="PTQR01000065">
    <property type="protein sequence ID" value="TKX22638.1"/>
    <property type="molecule type" value="Genomic_DNA"/>
</dbReference>
<evidence type="ECO:0000256" key="1">
    <source>
        <dbReference type="SAM" id="MobiDB-lite"/>
    </source>
</evidence>
<feature type="compositionally biased region" description="Polar residues" evidence="1">
    <location>
        <begin position="494"/>
        <end position="517"/>
    </location>
</feature>
<feature type="region of interest" description="Disordered" evidence="1">
    <location>
        <begin position="914"/>
        <end position="971"/>
    </location>
</feature>
<feature type="compositionally biased region" description="Low complexity" evidence="1">
    <location>
        <begin position="936"/>
        <end position="961"/>
    </location>
</feature>
<proteinExistence type="predicted"/>
<feature type="compositionally biased region" description="Polar residues" evidence="1">
    <location>
        <begin position="133"/>
        <end position="150"/>
    </location>
</feature>
<accession>A0A4U7AVU5</accession>
<feature type="compositionally biased region" description="Basic and acidic residues" evidence="1">
    <location>
        <begin position="914"/>
        <end position="930"/>
    </location>
</feature>
<feature type="compositionally biased region" description="Basic and acidic residues" evidence="1">
    <location>
        <begin position="866"/>
        <end position="875"/>
    </location>
</feature>
<feature type="compositionally biased region" description="Basic and acidic residues" evidence="1">
    <location>
        <begin position="416"/>
        <end position="427"/>
    </location>
</feature>
<feature type="compositionally biased region" description="Polar residues" evidence="1">
    <location>
        <begin position="625"/>
        <end position="635"/>
    </location>
</feature>
<feature type="compositionally biased region" description="Low complexity" evidence="1">
    <location>
        <begin position="381"/>
        <end position="394"/>
    </location>
</feature>
<dbReference type="AlphaFoldDB" id="A0A4U7AVU5"/>
<feature type="region of interest" description="Disordered" evidence="1">
    <location>
        <begin position="853"/>
        <end position="875"/>
    </location>
</feature>
<reference evidence="2 3" key="1">
    <citation type="submission" date="2018-02" db="EMBL/GenBank/DDBJ databases">
        <title>Draft genome sequences of Elsinoe sp., causing black scab on jojoba.</title>
        <authorList>
            <person name="Stodart B."/>
            <person name="Jeffress S."/>
            <person name="Ash G."/>
            <person name="Arun Chinnappa K."/>
        </authorList>
    </citation>
    <scope>NUCLEOTIDE SEQUENCE [LARGE SCALE GENOMIC DNA]</scope>
    <source>
        <strain evidence="2 3">Hillstone_2</strain>
    </source>
</reference>
<gene>
    <name evidence="2" type="ORF">C1H76_5168</name>
</gene>
<comment type="caution">
    <text evidence="2">The sequence shown here is derived from an EMBL/GenBank/DDBJ whole genome shotgun (WGS) entry which is preliminary data.</text>
</comment>
<evidence type="ECO:0000313" key="2">
    <source>
        <dbReference type="EMBL" id="TKX22638.1"/>
    </source>
</evidence>
<feature type="compositionally biased region" description="Low complexity" evidence="1">
    <location>
        <begin position="438"/>
        <end position="454"/>
    </location>
</feature>